<dbReference type="OrthoDB" id="10602300at2759"/>
<protein>
    <submittedName>
        <fullName evidence="1">Uncharacterized protein</fullName>
    </submittedName>
</protein>
<reference evidence="1" key="1">
    <citation type="submission" date="2019-07" db="EMBL/GenBank/DDBJ databases">
        <authorList>
            <person name="Dittberner H."/>
        </authorList>
    </citation>
    <scope>NUCLEOTIDE SEQUENCE [LARGE SCALE GENOMIC DNA]</scope>
</reference>
<dbReference type="PANTHER" id="PTHR31260:SF34">
    <property type="entry name" value="(RAPE) HYPOTHETICAL PROTEIN"/>
    <property type="match status" value="1"/>
</dbReference>
<dbReference type="AlphaFoldDB" id="A0A565CBU0"/>
<dbReference type="PANTHER" id="PTHR31260">
    <property type="entry name" value="CYSTATIN/MONELLIN SUPERFAMILY PROTEIN"/>
    <property type="match status" value="1"/>
</dbReference>
<gene>
    <name evidence="1" type="ORF">ANE_LOCUS21500</name>
</gene>
<name>A0A565CBU0_9BRAS</name>
<evidence type="ECO:0000313" key="2">
    <source>
        <dbReference type="Proteomes" id="UP000489600"/>
    </source>
</evidence>
<sequence length="91" mass="10343">MGSMDWKIGNQQARDPRGFDFDFSNLEWAGFVPYRGPSLKIDLFGKVGLHCYNMQKGTNLKFLTVHKYDSRITSILSHLITLEFGGNGSNR</sequence>
<dbReference type="InterPro" id="IPR006462">
    <property type="entry name" value="MS5"/>
</dbReference>
<proteinExistence type="predicted"/>
<dbReference type="Proteomes" id="UP000489600">
    <property type="component" value="Unassembled WGS sequence"/>
</dbReference>
<accession>A0A565CBU0</accession>
<dbReference type="EMBL" id="CABITT030000007">
    <property type="protein sequence ID" value="VVB11056.1"/>
    <property type="molecule type" value="Genomic_DNA"/>
</dbReference>
<comment type="caution">
    <text evidence="1">The sequence shown here is derived from an EMBL/GenBank/DDBJ whole genome shotgun (WGS) entry which is preliminary data.</text>
</comment>
<organism evidence="1 2">
    <name type="scientific">Arabis nemorensis</name>
    <dbReference type="NCBI Taxonomy" id="586526"/>
    <lineage>
        <taxon>Eukaryota</taxon>
        <taxon>Viridiplantae</taxon>
        <taxon>Streptophyta</taxon>
        <taxon>Embryophyta</taxon>
        <taxon>Tracheophyta</taxon>
        <taxon>Spermatophyta</taxon>
        <taxon>Magnoliopsida</taxon>
        <taxon>eudicotyledons</taxon>
        <taxon>Gunneridae</taxon>
        <taxon>Pentapetalae</taxon>
        <taxon>rosids</taxon>
        <taxon>malvids</taxon>
        <taxon>Brassicales</taxon>
        <taxon>Brassicaceae</taxon>
        <taxon>Arabideae</taxon>
        <taxon>Arabis</taxon>
    </lineage>
</organism>
<evidence type="ECO:0000313" key="1">
    <source>
        <dbReference type="EMBL" id="VVB11056.1"/>
    </source>
</evidence>
<keyword evidence="2" id="KW-1185">Reference proteome</keyword>